<dbReference type="EMBL" id="JACHND010000001">
    <property type="protein sequence ID" value="MBB4702201.1"/>
    <property type="molecule type" value="Genomic_DNA"/>
</dbReference>
<comment type="caution">
    <text evidence="1">The sequence shown here is derived from an EMBL/GenBank/DDBJ whole genome shotgun (WGS) entry which is preliminary data.</text>
</comment>
<gene>
    <name evidence="1" type="ORF">BJ982_003745</name>
</gene>
<proteinExistence type="predicted"/>
<dbReference type="AlphaFoldDB" id="A0A7W7DAU8"/>
<sequence>MPATTHRSHDALWHAHQALVLNDRELASVRRFGKKATVDARRLTPSMADSDPGDAAAAVRAACQIASRAGMDAAELREVLEALGLAQATPAKGVAR</sequence>
<keyword evidence="2" id="KW-1185">Reference proteome</keyword>
<accession>A0A7W7DAU8</accession>
<evidence type="ECO:0000313" key="2">
    <source>
        <dbReference type="Proteomes" id="UP000542210"/>
    </source>
</evidence>
<dbReference type="Proteomes" id="UP000542210">
    <property type="component" value="Unassembled WGS sequence"/>
</dbReference>
<organism evidence="1 2">
    <name type="scientific">Sphaerisporangium siamense</name>
    <dbReference type="NCBI Taxonomy" id="795645"/>
    <lineage>
        <taxon>Bacteria</taxon>
        <taxon>Bacillati</taxon>
        <taxon>Actinomycetota</taxon>
        <taxon>Actinomycetes</taxon>
        <taxon>Streptosporangiales</taxon>
        <taxon>Streptosporangiaceae</taxon>
        <taxon>Sphaerisporangium</taxon>
    </lineage>
</organism>
<name>A0A7W7DAU8_9ACTN</name>
<evidence type="ECO:0000313" key="1">
    <source>
        <dbReference type="EMBL" id="MBB4702201.1"/>
    </source>
</evidence>
<protein>
    <submittedName>
        <fullName evidence="1">Uncharacterized protein</fullName>
    </submittedName>
</protein>
<reference evidence="1 2" key="1">
    <citation type="submission" date="2020-08" db="EMBL/GenBank/DDBJ databases">
        <title>Sequencing the genomes of 1000 actinobacteria strains.</title>
        <authorList>
            <person name="Klenk H.-P."/>
        </authorList>
    </citation>
    <scope>NUCLEOTIDE SEQUENCE [LARGE SCALE GENOMIC DNA]</scope>
    <source>
        <strain evidence="1 2">DSM 45784</strain>
    </source>
</reference>
<dbReference type="RefSeq" id="WP_184881784.1">
    <property type="nucleotide sequence ID" value="NZ_BOOV01000026.1"/>
</dbReference>